<dbReference type="EMBL" id="LYXU01000002">
    <property type="protein sequence ID" value="OBS23615.1"/>
    <property type="molecule type" value="Genomic_DNA"/>
</dbReference>
<evidence type="ECO:0000256" key="1">
    <source>
        <dbReference type="SAM" id="MobiDB-lite"/>
    </source>
</evidence>
<gene>
    <name evidence="2" type="ORF">FPOA_04164</name>
</gene>
<dbReference type="AlphaFoldDB" id="A0A1B8ASU7"/>
<dbReference type="Proteomes" id="UP000091967">
    <property type="component" value="Unassembled WGS sequence"/>
</dbReference>
<organism evidence="2 3">
    <name type="scientific">Fusarium poae</name>
    <dbReference type="NCBI Taxonomy" id="36050"/>
    <lineage>
        <taxon>Eukaryota</taxon>
        <taxon>Fungi</taxon>
        <taxon>Dikarya</taxon>
        <taxon>Ascomycota</taxon>
        <taxon>Pezizomycotina</taxon>
        <taxon>Sordariomycetes</taxon>
        <taxon>Hypocreomycetidae</taxon>
        <taxon>Hypocreales</taxon>
        <taxon>Nectriaceae</taxon>
        <taxon>Fusarium</taxon>
    </lineage>
</organism>
<reference evidence="2 3" key="1">
    <citation type="submission" date="2016-06" db="EMBL/GenBank/DDBJ databases">
        <title>Living apart together: crosstalk between the core and supernumerary genomes in a fungal plant pathogen.</title>
        <authorList>
            <person name="Vanheule A."/>
            <person name="Audenaert K."/>
            <person name="Warris S."/>
            <person name="Van De Geest H."/>
            <person name="Schijlen E."/>
            <person name="Hofte M."/>
            <person name="De Saeger S."/>
            <person name="Haesaert G."/>
            <person name="Waalwijk C."/>
            <person name="Van Der Lee T."/>
        </authorList>
    </citation>
    <scope>NUCLEOTIDE SEQUENCE [LARGE SCALE GENOMIC DNA]</scope>
    <source>
        <strain evidence="2 3">2516</strain>
    </source>
</reference>
<protein>
    <submittedName>
        <fullName evidence="2">Uncharacterized protein</fullName>
    </submittedName>
</protein>
<sequence length="93" mass="10527">MEPHEILNHKPHSSIFSCHSPSHEPMTRESTEDTTSARHMGTVSQARRREVTDTRKSFPPRPTLPFVRTSEKLAVGRIRDEISSLEANFSGTL</sequence>
<accession>A0A1B8ASU7</accession>
<keyword evidence="3" id="KW-1185">Reference proteome</keyword>
<name>A0A1B8ASU7_FUSPO</name>
<evidence type="ECO:0000313" key="3">
    <source>
        <dbReference type="Proteomes" id="UP000091967"/>
    </source>
</evidence>
<proteinExistence type="predicted"/>
<feature type="compositionally biased region" description="Basic and acidic residues" evidence="1">
    <location>
        <begin position="21"/>
        <end position="31"/>
    </location>
</feature>
<evidence type="ECO:0000313" key="2">
    <source>
        <dbReference type="EMBL" id="OBS23615.1"/>
    </source>
</evidence>
<comment type="caution">
    <text evidence="2">The sequence shown here is derived from an EMBL/GenBank/DDBJ whole genome shotgun (WGS) entry which is preliminary data.</text>
</comment>
<feature type="region of interest" description="Disordered" evidence="1">
    <location>
        <begin position="1"/>
        <end position="65"/>
    </location>
</feature>
<feature type="compositionally biased region" description="Basic and acidic residues" evidence="1">
    <location>
        <begin position="47"/>
        <end position="56"/>
    </location>
</feature>